<sequence length="194" mass="22466">MNILWDFDGTLFDTYPAYAGIFSNVLNDEVSETEVYGKLKISFSHAIDHYQLTKEQVDELDRLKEKLDPTEFLPFDQVEEVLKWADKNVIMTHKDRMGVQAVLAAYGWEPYFTELVTMDNGFPRKPDTAAYQYLHDKYNIDLVVGDRELDLLPAKALGIATCMFQGNSEVADYRLDHYRDFFDVISSEVRPRSD</sequence>
<gene>
    <name evidence="1" type="ORF">B0X71_08650</name>
</gene>
<dbReference type="InterPro" id="IPR006439">
    <property type="entry name" value="HAD-SF_hydro_IA"/>
</dbReference>
<dbReference type="PANTHER" id="PTHR43434:SF25">
    <property type="entry name" value="PHOSPHOGLYCOLATE PHOSPHATASE"/>
    <property type="match status" value="1"/>
</dbReference>
<dbReference type="PANTHER" id="PTHR43434">
    <property type="entry name" value="PHOSPHOGLYCOLATE PHOSPHATASE"/>
    <property type="match status" value="1"/>
</dbReference>
<dbReference type="InterPro" id="IPR050155">
    <property type="entry name" value="HAD-like_hydrolase_sf"/>
</dbReference>
<dbReference type="InterPro" id="IPR036412">
    <property type="entry name" value="HAD-like_sf"/>
</dbReference>
<dbReference type="InterPro" id="IPR041492">
    <property type="entry name" value="HAD_2"/>
</dbReference>
<protein>
    <submittedName>
        <fullName evidence="1">Phosphoglycolate phosphatase</fullName>
    </submittedName>
</protein>
<dbReference type="GO" id="GO:0006281">
    <property type="term" value="P:DNA repair"/>
    <property type="evidence" value="ECO:0007669"/>
    <property type="project" value="TreeGrafter"/>
</dbReference>
<dbReference type="InterPro" id="IPR023198">
    <property type="entry name" value="PGP-like_dom2"/>
</dbReference>
<dbReference type="Gene3D" id="1.10.150.240">
    <property type="entry name" value="Putative phosphatase, domain 2"/>
    <property type="match status" value="1"/>
</dbReference>
<evidence type="ECO:0000313" key="2">
    <source>
        <dbReference type="Proteomes" id="UP000188184"/>
    </source>
</evidence>
<dbReference type="Gene3D" id="3.40.50.1000">
    <property type="entry name" value="HAD superfamily/HAD-like"/>
    <property type="match status" value="1"/>
</dbReference>
<keyword evidence="2" id="KW-1185">Reference proteome</keyword>
<dbReference type="RefSeq" id="WP_077589039.1">
    <property type="nucleotide sequence ID" value="NZ_CP019640.1"/>
</dbReference>
<dbReference type="AlphaFoldDB" id="A0A1Q2KZT1"/>
<dbReference type="Proteomes" id="UP000188184">
    <property type="component" value="Chromosome"/>
</dbReference>
<dbReference type="SFLD" id="SFLDS00003">
    <property type="entry name" value="Haloacid_Dehalogenase"/>
    <property type="match status" value="1"/>
</dbReference>
<dbReference type="SFLD" id="SFLDG01129">
    <property type="entry name" value="C1.5:_HAD__Beta-PGM__Phosphata"/>
    <property type="match status" value="1"/>
</dbReference>
<proteinExistence type="predicted"/>
<organism evidence="1 2">
    <name type="scientific">Planococcus lenghuensis</name>
    <dbReference type="NCBI Taxonomy" id="2213202"/>
    <lineage>
        <taxon>Bacteria</taxon>
        <taxon>Bacillati</taxon>
        <taxon>Bacillota</taxon>
        <taxon>Bacilli</taxon>
        <taxon>Bacillales</taxon>
        <taxon>Caryophanaceae</taxon>
        <taxon>Planococcus</taxon>
    </lineage>
</organism>
<dbReference type="NCBIfam" id="TIGR01549">
    <property type="entry name" value="HAD-SF-IA-v1"/>
    <property type="match status" value="1"/>
</dbReference>
<dbReference type="OrthoDB" id="9807630at2"/>
<dbReference type="InterPro" id="IPR023214">
    <property type="entry name" value="HAD_sf"/>
</dbReference>
<reference evidence="1 2" key="1">
    <citation type="submission" date="2017-02" db="EMBL/GenBank/DDBJ databases">
        <title>The complete genomic sequence of a novel cold adapted crude oil-degrading bacterium Planococcus qaidamina Y42.</title>
        <authorList>
            <person name="Yang R."/>
        </authorList>
    </citation>
    <scope>NUCLEOTIDE SEQUENCE [LARGE SCALE GENOMIC DNA]</scope>
    <source>
        <strain evidence="1 2">Y42</strain>
    </source>
</reference>
<dbReference type="SUPFAM" id="SSF56784">
    <property type="entry name" value="HAD-like"/>
    <property type="match status" value="1"/>
</dbReference>
<name>A0A1Q2KZT1_9BACL</name>
<evidence type="ECO:0000313" key="1">
    <source>
        <dbReference type="EMBL" id="AQQ53152.1"/>
    </source>
</evidence>
<dbReference type="KEGG" id="pmar:B0X71_08650"/>
<accession>A0A1Q2KZT1</accession>
<dbReference type="GO" id="GO:0005829">
    <property type="term" value="C:cytosol"/>
    <property type="evidence" value="ECO:0007669"/>
    <property type="project" value="TreeGrafter"/>
</dbReference>
<dbReference type="GO" id="GO:0008967">
    <property type="term" value="F:phosphoglycolate phosphatase activity"/>
    <property type="evidence" value="ECO:0007669"/>
    <property type="project" value="TreeGrafter"/>
</dbReference>
<dbReference type="Pfam" id="PF13419">
    <property type="entry name" value="HAD_2"/>
    <property type="match status" value="1"/>
</dbReference>
<dbReference type="EMBL" id="CP019640">
    <property type="protein sequence ID" value="AQQ53152.1"/>
    <property type="molecule type" value="Genomic_DNA"/>
</dbReference>